<feature type="binding site" evidence="10">
    <location>
        <position position="42"/>
    </location>
    <ligand>
        <name>Fe cation</name>
        <dbReference type="ChEBI" id="CHEBI:24875"/>
        <label>1</label>
    </ligand>
</feature>
<evidence type="ECO:0000256" key="5">
    <source>
        <dbReference type="ARBA" id="ARBA00022490"/>
    </source>
</evidence>
<dbReference type="GO" id="GO:0050113">
    <property type="term" value="F:inositol oxygenase activity"/>
    <property type="evidence" value="ECO:0007669"/>
    <property type="project" value="UniProtKB-UniRule"/>
</dbReference>
<feature type="binding site" evidence="10">
    <location>
        <position position="41"/>
    </location>
    <ligand>
        <name>Fe cation</name>
        <dbReference type="ChEBI" id="CHEBI:24875"/>
        <label>1</label>
    </ligand>
</feature>
<evidence type="ECO:0000256" key="2">
    <source>
        <dbReference type="ARBA" id="ARBA00005167"/>
    </source>
</evidence>
<feature type="binding site" evidence="10">
    <location>
        <position position="136"/>
    </location>
    <ligand>
        <name>Fe cation</name>
        <dbReference type="ChEBI" id="CHEBI:24875"/>
        <label>1</label>
    </ligand>
</feature>
<dbReference type="EC" id="1.13.99.1" evidence="4 11"/>
<gene>
    <name evidence="12" type="ORF">BOLC8T49296H</name>
</gene>
<organism evidence="12">
    <name type="scientific">Brassica oleracea</name>
    <name type="common">Wild cabbage</name>
    <dbReference type="NCBI Taxonomy" id="3712"/>
    <lineage>
        <taxon>Eukaryota</taxon>
        <taxon>Viridiplantae</taxon>
        <taxon>Streptophyta</taxon>
        <taxon>Embryophyta</taxon>
        <taxon>Tracheophyta</taxon>
        <taxon>Spermatophyta</taxon>
        <taxon>Magnoliopsida</taxon>
        <taxon>eudicotyledons</taxon>
        <taxon>Gunneridae</taxon>
        <taxon>Pentapetalae</taxon>
        <taxon>rosids</taxon>
        <taxon>malvids</taxon>
        <taxon>Brassicales</taxon>
        <taxon>Brassicaceae</taxon>
        <taxon>Brassiceae</taxon>
        <taxon>Brassica</taxon>
    </lineage>
</organism>
<protein>
    <recommendedName>
        <fullName evidence="4 11">Inositol oxygenase</fullName>
        <ecNumber evidence="4 11">1.13.99.1</ecNumber>
    </recommendedName>
    <alternativeName>
        <fullName evidence="11">Myo-inositol oxygenase</fullName>
    </alternativeName>
</protein>
<name>A0A3P6FE47_BRAOL</name>
<dbReference type="GO" id="GO:0005737">
    <property type="term" value="C:cytoplasm"/>
    <property type="evidence" value="ECO:0007669"/>
    <property type="project" value="UniProtKB-SubCell"/>
</dbReference>
<dbReference type="InterPro" id="IPR007828">
    <property type="entry name" value="Inositol_oxygenase"/>
</dbReference>
<comment type="catalytic activity">
    <reaction evidence="11">
        <text>myo-inositol + O2 = D-glucuronate + H2O + H(+)</text>
        <dbReference type="Rhea" id="RHEA:23696"/>
        <dbReference type="ChEBI" id="CHEBI:15377"/>
        <dbReference type="ChEBI" id="CHEBI:15378"/>
        <dbReference type="ChEBI" id="CHEBI:15379"/>
        <dbReference type="ChEBI" id="CHEBI:17268"/>
        <dbReference type="ChEBI" id="CHEBI:58720"/>
        <dbReference type="EC" id="1.13.99.1"/>
    </reaction>
</comment>
<reference evidence="12" key="1">
    <citation type="submission" date="2018-11" db="EMBL/GenBank/DDBJ databases">
        <authorList>
            <consortium name="Genoscope - CEA"/>
            <person name="William W."/>
        </authorList>
    </citation>
    <scope>NUCLEOTIDE SEQUENCE</scope>
</reference>
<evidence type="ECO:0000256" key="1">
    <source>
        <dbReference type="ARBA" id="ARBA00004496"/>
    </source>
</evidence>
<comment type="pathway">
    <text evidence="2 11">Polyol metabolism; myo-inositol degradation into D-glucuronate; D-glucuronate from myo-inositol: step 1/1.</text>
</comment>
<evidence type="ECO:0000313" key="12">
    <source>
        <dbReference type="EMBL" id="VDD56067.1"/>
    </source>
</evidence>
<sequence>MSIVGVEKENKGNHLSKHRFILNLLHLRIKTILAPSNGLIHDLGKVLLHPSFGELLNDLLLYFMENPDYNNPSYNTMEYTPKAVAKEKQTTLPSAGLFIIRYHSFYALHKSEAYEHLVNDEDRENMKWLKVFNMYDLYSKSKVRINVEEVKPYYISLINKYFPTKLKW</sequence>
<dbReference type="GO" id="GO:0019853">
    <property type="term" value="P:L-ascorbic acid biosynthetic process"/>
    <property type="evidence" value="ECO:0007669"/>
    <property type="project" value="UniProtKB-KW"/>
</dbReference>
<evidence type="ECO:0000256" key="6">
    <source>
        <dbReference type="ARBA" id="ARBA00022644"/>
    </source>
</evidence>
<dbReference type="AlphaFoldDB" id="A0A3P6FE47"/>
<dbReference type="PANTHER" id="PTHR12588">
    <property type="entry name" value="MYOINOSITOL OXYGENASE"/>
    <property type="match status" value="1"/>
</dbReference>
<dbReference type="EMBL" id="LR031879">
    <property type="protein sequence ID" value="VDD56067.1"/>
    <property type="molecule type" value="Genomic_DNA"/>
</dbReference>
<dbReference type="Pfam" id="PF05153">
    <property type="entry name" value="MIOX"/>
    <property type="match status" value="1"/>
</dbReference>
<comment type="similarity">
    <text evidence="3 11">Belongs to the myo-inositol oxygenase family.</text>
</comment>
<proteinExistence type="inferred from homology"/>
<evidence type="ECO:0000256" key="4">
    <source>
        <dbReference type="ARBA" id="ARBA00011919"/>
    </source>
</evidence>
<evidence type="ECO:0000256" key="11">
    <source>
        <dbReference type="RuleBase" id="RU367039"/>
    </source>
</evidence>
<evidence type="ECO:0000256" key="3">
    <source>
        <dbReference type="ARBA" id="ARBA00005286"/>
    </source>
</evidence>
<keyword evidence="5 11" id="KW-0963">Cytoplasm</keyword>
<feature type="binding site" evidence="10">
    <location>
        <position position="103"/>
    </location>
    <ligand>
        <name>Fe cation</name>
        <dbReference type="ChEBI" id="CHEBI:24875"/>
        <label>1</label>
    </ligand>
</feature>
<dbReference type="GO" id="GO:0019310">
    <property type="term" value="P:inositol catabolic process"/>
    <property type="evidence" value="ECO:0007669"/>
    <property type="project" value="UniProtKB-UniRule"/>
</dbReference>
<evidence type="ECO:0000256" key="10">
    <source>
        <dbReference type="PIRSR" id="PIRSR607828-2"/>
    </source>
</evidence>
<evidence type="ECO:0000256" key="9">
    <source>
        <dbReference type="ARBA" id="ARBA00023004"/>
    </source>
</evidence>
<comment type="cofactor">
    <cofactor evidence="10 11">
        <name>Fe cation</name>
        <dbReference type="ChEBI" id="CHEBI:24875"/>
    </cofactor>
    <text evidence="10 11">Binds 2 iron ions per subunit.</text>
</comment>
<dbReference type="UniPathway" id="UPA00111">
    <property type="reaction ID" value="UER00527"/>
</dbReference>
<keyword evidence="7 10" id="KW-0479">Metal-binding</keyword>
<keyword evidence="8 11" id="KW-0560">Oxidoreductase</keyword>
<evidence type="ECO:0000256" key="8">
    <source>
        <dbReference type="ARBA" id="ARBA00023002"/>
    </source>
</evidence>
<comment type="subcellular location">
    <subcellularLocation>
        <location evidence="1 11">Cytoplasm</location>
    </subcellularLocation>
</comment>
<dbReference type="GO" id="GO:0005506">
    <property type="term" value="F:iron ion binding"/>
    <property type="evidence" value="ECO:0007669"/>
    <property type="project" value="InterPro"/>
</dbReference>
<evidence type="ECO:0000256" key="7">
    <source>
        <dbReference type="ARBA" id="ARBA00022723"/>
    </source>
</evidence>
<keyword evidence="9 10" id="KW-0408">Iron</keyword>
<accession>A0A3P6FE47</accession>
<dbReference type="PANTHER" id="PTHR12588:SF12">
    <property type="entry name" value="INOSITOL OXYGENASE 1"/>
    <property type="match status" value="1"/>
</dbReference>
<keyword evidence="6" id="KW-0060">Ascorbate biosynthesis</keyword>
<dbReference type="SUPFAM" id="SSF109604">
    <property type="entry name" value="HD-domain/PDEase-like"/>
    <property type="match status" value="1"/>
</dbReference>